<sequence length="168" mass="18864">MNRKSGDSIDYYKKKRGSETTILGLVAILAVAFLFFIAYLIALFPSLSNGDTGEYSKDSAIATAIMAKKGGQISSSERFYKRRNKEEARQYGLAIDFYMAEECYEKIRGRLAEDKKFVSALKTARKAGVLVIPGYVFEIRNNFLLINVDASNEEIIEFLIGSKEAEKN</sequence>
<accession>A0A2H0R5N5</accession>
<keyword evidence="1" id="KW-0472">Membrane</keyword>
<evidence type="ECO:0000313" key="2">
    <source>
        <dbReference type="EMBL" id="PIR41832.1"/>
    </source>
</evidence>
<gene>
    <name evidence="2" type="ORF">COV30_01415</name>
</gene>
<protein>
    <submittedName>
        <fullName evidence="2">Uncharacterized protein</fullName>
    </submittedName>
</protein>
<dbReference type="AlphaFoldDB" id="A0A2H0R5N5"/>
<proteinExistence type="predicted"/>
<comment type="caution">
    <text evidence="2">The sequence shown here is derived from an EMBL/GenBank/DDBJ whole genome shotgun (WGS) entry which is preliminary data.</text>
</comment>
<name>A0A2H0R5N5_9BACT</name>
<evidence type="ECO:0000256" key="1">
    <source>
        <dbReference type="SAM" id="Phobius"/>
    </source>
</evidence>
<feature type="transmembrane region" description="Helical" evidence="1">
    <location>
        <begin position="21"/>
        <end position="44"/>
    </location>
</feature>
<evidence type="ECO:0000313" key="3">
    <source>
        <dbReference type="Proteomes" id="UP000230208"/>
    </source>
</evidence>
<reference evidence="2 3" key="1">
    <citation type="submission" date="2017-09" db="EMBL/GenBank/DDBJ databases">
        <title>Depth-based differentiation of microbial function through sediment-hosted aquifers and enrichment of novel symbionts in the deep terrestrial subsurface.</title>
        <authorList>
            <person name="Probst A.J."/>
            <person name="Ladd B."/>
            <person name="Jarett J.K."/>
            <person name="Geller-Mcgrath D.E."/>
            <person name="Sieber C.M."/>
            <person name="Emerson J.B."/>
            <person name="Anantharaman K."/>
            <person name="Thomas B.C."/>
            <person name="Malmstrom R."/>
            <person name="Stieglmeier M."/>
            <person name="Klingl A."/>
            <person name="Woyke T."/>
            <person name="Ryan C.M."/>
            <person name="Banfield J.F."/>
        </authorList>
    </citation>
    <scope>NUCLEOTIDE SEQUENCE [LARGE SCALE GENOMIC DNA]</scope>
    <source>
        <strain evidence="2">CG10_big_fil_rev_8_21_14_0_10_37_15</strain>
    </source>
</reference>
<keyword evidence="1" id="KW-0812">Transmembrane</keyword>
<dbReference type="Proteomes" id="UP000230208">
    <property type="component" value="Unassembled WGS sequence"/>
</dbReference>
<dbReference type="EMBL" id="PCXP01000019">
    <property type="protein sequence ID" value="PIR41832.1"/>
    <property type="molecule type" value="Genomic_DNA"/>
</dbReference>
<keyword evidence="1" id="KW-1133">Transmembrane helix</keyword>
<organism evidence="2 3">
    <name type="scientific">Candidatus Yanofskybacteria bacterium CG10_big_fil_rev_8_21_14_0_10_37_15</name>
    <dbReference type="NCBI Taxonomy" id="1975097"/>
    <lineage>
        <taxon>Bacteria</taxon>
        <taxon>Candidatus Yanofskyibacteriota</taxon>
    </lineage>
</organism>